<dbReference type="EMBL" id="JACCBH010000001">
    <property type="protein sequence ID" value="NYD54367.1"/>
    <property type="molecule type" value="Genomic_DNA"/>
</dbReference>
<reference evidence="2 3" key="1">
    <citation type="submission" date="2020-07" db="EMBL/GenBank/DDBJ databases">
        <title>Sequencing the genomes of 1000 actinobacteria strains.</title>
        <authorList>
            <person name="Klenk H.-P."/>
        </authorList>
    </citation>
    <scope>NUCLEOTIDE SEQUENCE [LARGE SCALE GENOMIC DNA]</scope>
    <source>
        <strain evidence="2 3">DSM 22185</strain>
    </source>
</reference>
<evidence type="ECO:0000259" key="1">
    <source>
        <dbReference type="Pfam" id="PF01425"/>
    </source>
</evidence>
<organism evidence="2 3">
    <name type="scientific">Microbacterium pseudoresistens</name>
    <dbReference type="NCBI Taxonomy" id="640634"/>
    <lineage>
        <taxon>Bacteria</taxon>
        <taxon>Bacillati</taxon>
        <taxon>Actinomycetota</taxon>
        <taxon>Actinomycetes</taxon>
        <taxon>Micrococcales</taxon>
        <taxon>Microbacteriaceae</taxon>
        <taxon>Microbacterium</taxon>
    </lineage>
</organism>
<dbReference type="GO" id="GO:0016740">
    <property type="term" value="F:transferase activity"/>
    <property type="evidence" value="ECO:0007669"/>
    <property type="project" value="UniProtKB-KW"/>
</dbReference>
<comment type="caution">
    <text evidence="2">The sequence shown here is derived from an EMBL/GenBank/DDBJ whole genome shotgun (WGS) entry which is preliminary data.</text>
</comment>
<dbReference type="GO" id="GO:0050566">
    <property type="term" value="F:asparaginyl-tRNA synthase (glutamine-hydrolyzing) activity"/>
    <property type="evidence" value="ECO:0007669"/>
    <property type="project" value="UniProtKB-EC"/>
</dbReference>
<dbReference type="InterPro" id="IPR023631">
    <property type="entry name" value="Amidase_dom"/>
</dbReference>
<dbReference type="Pfam" id="PF01425">
    <property type="entry name" value="Amidase"/>
    <property type="match status" value="1"/>
</dbReference>
<accession>A0A7Y9JM34</accession>
<keyword evidence="3" id="KW-1185">Reference proteome</keyword>
<dbReference type="EC" id="6.3.5.7" evidence="2"/>
<evidence type="ECO:0000313" key="3">
    <source>
        <dbReference type="Proteomes" id="UP000552045"/>
    </source>
</evidence>
<protein>
    <submittedName>
        <fullName evidence="2">Aspartyl-tRNA(Asn)/glutamyl-tRNA(Gln) amidotransferase subunit A</fullName>
        <ecNumber evidence="2">6.3.5.6</ecNumber>
        <ecNumber evidence="2">6.3.5.7</ecNumber>
    </submittedName>
</protein>
<dbReference type="Gene3D" id="3.90.1300.10">
    <property type="entry name" value="Amidase signature (AS) domain"/>
    <property type="match status" value="1"/>
</dbReference>
<sequence length="444" mass="47299">MKNVSASVRGLRDELSRGRTTARQLVERYAARIVDENSRWHCYRETNFDEARRVAATFDRDASSFPHVLSGIPVGIKDVFPLSTVPARSGSAVVPRRDAAESGLSRHLRSMSTPVLGLQTCHEFAYGPLGDVSHPMPAVNPRDPGLVPGGSSSGSAVAVATGLAPLSFGTDTGGSIRTPAAVNALVGFMPAENSVDMSMMSHLSPSLDRVGPIAADVESAYLGWLSLTGGSASLEDLPEIEPVGQRIGVLSGPSFDDLDATVSAGYEAFLSRLGRRRAPGTARLDATPGIDAQGTIVGAEAWRLYADLATDENSRMGKEVAGRIRRGGEISAEEYAHAQQRGREFDAALKQLLDEFDLLICPTTPIAIPRVGQREFLRADGTAESIYRAVTRHTSPFNVSSASALTVPYDTTSANPFSVQIVTKIGAETLAFGLAATIERKYQK</sequence>
<dbReference type="AlphaFoldDB" id="A0A7Y9JM34"/>
<dbReference type="GO" id="GO:0050567">
    <property type="term" value="F:glutaminyl-tRNA synthase (glutamine-hydrolyzing) activity"/>
    <property type="evidence" value="ECO:0007669"/>
    <property type="project" value="UniProtKB-EC"/>
</dbReference>
<dbReference type="InterPro" id="IPR020556">
    <property type="entry name" value="Amidase_CS"/>
</dbReference>
<proteinExistence type="predicted"/>
<dbReference type="InterPro" id="IPR000120">
    <property type="entry name" value="Amidase"/>
</dbReference>
<dbReference type="PANTHER" id="PTHR11895:SF176">
    <property type="entry name" value="AMIDASE AMID-RELATED"/>
    <property type="match status" value="1"/>
</dbReference>
<dbReference type="Proteomes" id="UP000552045">
    <property type="component" value="Unassembled WGS sequence"/>
</dbReference>
<dbReference type="SUPFAM" id="SSF75304">
    <property type="entry name" value="Amidase signature (AS) enzymes"/>
    <property type="match status" value="1"/>
</dbReference>
<keyword evidence="2" id="KW-0808">Transferase</keyword>
<name>A0A7Y9JM34_9MICO</name>
<dbReference type="PROSITE" id="PS00571">
    <property type="entry name" value="AMIDASES"/>
    <property type="match status" value="1"/>
</dbReference>
<gene>
    <name evidence="2" type="ORF">BKA02_001422</name>
</gene>
<dbReference type="EC" id="6.3.5.6" evidence="2"/>
<dbReference type="RefSeq" id="WP_179432626.1">
    <property type="nucleotide sequence ID" value="NZ_BAABLC010000001.1"/>
</dbReference>
<dbReference type="PANTHER" id="PTHR11895">
    <property type="entry name" value="TRANSAMIDASE"/>
    <property type="match status" value="1"/>
</dbReference>
<keyword evidence="2" id="KW-0436">Ligase</keyword>
<dbReference type="InterPro" id="IPR036928">
    <property type="entry name" value="AS_sf"/>
</dbReference>
<evidence type="ECO:0000313" key="2">
    <source>
        <dbReference type="EMBL" id="NYD54367.1"/>
    </source>
</evidence>
<feature type="domain" description="Amidase" evidence="1">
    <location>
        <begin position="25"/>
        <end position="429"/>
    </location>
</feature>